<gene>
    <name evidence="1" type="ORF">SAMN02745206_03594</name>
</gene>
<dbReference type="Proteomes" id="UP000184076">
    <property type="component" value="Unassembled WGS sequence"/>
</dbReference>
<evidence type="ECO:0000313" key="1">
    <source>
        <dbReference type="EMBL" id="SHG27422.1"/>
    </source>
</evidence>
<keyword evidence="2" id="KW-1185">Reference proteome</keyword>
<reference evidence="2" key="1">
    <citation type="submission" date="2016-11" db="EMBL/GenBank/DDBJ databases">
        <authorList>
            <person name="Varghese N."/>
            <person name="Submissions S."/>
        </authorList>
    </citation>
    <scope>NUCLEOTIDE SEQUENCE [LARGE SCALE GENOMIC DNA]</scope>
    <source>
        <strain evidence="2">DSM 9756</strain>
    </source>
</reference>
<dbReference type="STRING" id="1121391.SAMN02745206_03594"/>
<evidence type="ECO:0000313" key="2">
    <source>
        <dbReference type="Proteomes" id="UP000184076"/>
    </source>
</evidence>
<protein>
    <submittedName>
        <fullName evidence="1">Uncharacterized protein</fullName>
    </submittedName>
</protein>
<name>A0A1M5IGJ0_9BACT</name>
<proteinExistence type="predicted"/>
<organism evidence="1 2">
    <name type="scientific">Desulfacinum infernum DSM 9756</name>
    <dbReference type="NCBI Taxonomy" id="1121391"/>
    <lineage>
        <taxon>Bacteria</taxon>
        <taxon>Pseudomonadati</taxon>
        <taxon>Thermodesulfobacteriota</taxon>
        <taxon>Syntrophobacteria</taxon>
        <taxon>Syntrophobacterales</taxon>
        <taxon>Syntrophobacteraceae</taxon>
        <taxon>Desulfacinum</taxon>
    </lineage>
</organism>
<dbReference type="AlphaFoldDB" id="A0A1M5IGJ0"/>
<dbReference type="EMBL" id="FQVB01000056">
    <property type="protein sequence ID" value="SHG27422.1"/>
    <property type="molecule type" value="Genomic_DNA"/>
</dbReference>
<accession>A0A1M5IGJ0</accession>
<sequence>MAPRSIKSVPPEIVIEPPSRNRSSWFWAICQPDAAWAEIRSGYALTREEAAREAQKAMAEEIAGREREVIRTARRSRRGGPFPG</sequence>